<dbReference type="EMBL" id="BART01028228">
    <property type="protein sequence ID" value="GAH02627.1"/>
    <property type="molecule type" value="Genomic_DNA"/>
</dbReference>
<evidence type="ECO:0008006" key="2">
    <source>
        <dbReference type="Google" id="ProtNLM"/>
    </source>
</evidence>
<comment type="caution">
    <text evidence="1">The sequence shown here is derived from an EMBL/GenBank/DDBJ whole genome shotgun (WGS) entry which is preliminary data.</text>
</comment>
<protein>
    <recommendedName>
        <fullName evidence="2">Phage portal protein</fullName>
    </recommendedName>
</protein>
<accession>X1C5I8</accession>
<proteinExistence type="predicted"/>
<gene>
    <name evidence="1" type="ORF">S01H4_49834</name>
</gene>
<name>X1C5I8_9ZZZZ</name>
<sequence length="273" mass="30479">AIFLGANGVAKIRCIDPLEITEIITDPDDKEEVRYYRRKWTDVQGEPHDDVYRSTTNLKDEAALDASGKRVQKTEDALVYHFSYNTVSQRGNPLLLPAFDWIKYYRKFLSSRIAIMLAYAKFAWKGKVKGGQVAVDAIKAATQGQPIAAGSTLLENEGVDTTPIKTETGARNAYDDGRMIKLQIAAAVGIPEQYFGDISIGNLATAKTVELPMMKMFQSYQKVWGDVYQDIDEVILAHNQVPEDKWYIDRDFPAIAPEDLAGMALSLQAILHV</sequence>
<reference evidence="1" key="1">
    <citation type="journal article" date="2014" name="Front. Microbiol.">
        <title>High frequency of phylogenetically diverse reductive dehalogenase-homologous genes in deep subseafloor sedimentary metagenomes.</title>
        <authorList>
            <person name="Kawai M."/>
            <person name="Futagami T."/>
            <person name="Toyoda A."/>
            <person name="Takaki Y."/>
            <person name="Nishi S."/>
            <person name="Hori S."/>
            <person name="Arai W."/>
            <person name="Tsubouchi T."/>
            <person name="Morono Y."/>
            <person name="Uchiyama I."/>
            <person name="Ito T."/>
            <person name="Fujiyama A."/>
            <person name="Inagaki F."/>
            <person name="Takami H."/>
        </authorList>
    </citation>
    <scope>NUCLEOTIDE SEQUENCE</scope>
    <source>
        <strain evidence="1">Expedition CK06-06</strain>
    </source>
</reference>
<dbReference type="AlphaFoldDB" id="X1C5I8"/>
<organism evidence="1">
    <name type="scientific">marine sediment metagenome</name>
    <dbReference type="NCBI Taxonomy" id="412755"/>
    <lineage>
        <taxon>unclassified sequences</taxon>
        <taxon>metagenomes</taxon>
        <taxon>ecological metagenomes</taxon>
    </lineage>
</organism>
<evidence type="ECO:0000313" key="1">
    <source>
        <dbReference type="EMBL" id="GAH02627.1"/>
    </source>
</evidence>
<feature type="non-terminal residue" evidence="1">
    <location>
        <position position="1"/>
    </location>
</feature>
<feature type="non-terminal residue" evidence="1">
    <location>
        <position position="273"/>
    </location>
</feature>